<name>A0A8T0RSP2_PANVG</name>
<accession>A0A8T0RSP2</accession>
<evidence type="ECO:0000256" key="4">
    <source>
        <dbReference type="ARBA" id="ARBA00023295"/>
    </source>
</evidence>
<organism evidence="7 8">
    <name type="scientific">Panicum virgatum</name>
    <name type="common">Blackwell switchgrass</name>
    <dbReference type="NCBI Taxonomy" id="38727"/>
    <lineage>
        <taxon>Eukaryota</taxon>
        <taxon>Viridiplantae</taxon>
        <taxon>Streptophyta</taxon>
        <taxon>Embryophyta</taxon>
        <taxon>Tracheophyta</taxon>
        <taxon>Spermatophyta</taxon>
        <taxon>Magnoliopsida</taxon>
        <taxon>Liliopsida</taxon>
        <taxon>Poales</taxon>
        <taxon>Poaceae</taxon>
        <taxon>PACMAD clade</taxon>
        <taxon>Panicoideae</taxon>
        <taxon>Panicodae</taxon>
        <taxon>Paniceae</taxon>
        <taxon>Panicinae</taxon>
        <taxon>Panicum</taxon>
        <taxon>Panicum sect. Hiantes</taxon>
    </lineage>
</organism>
<evidence type="ECO:0000256" key="2">
    <source>
        <dbReference type="ARBA" id="ARBA00022801"/>
    </source>
</evidence>
<evidence type="ECO:0000256" key="6">
    <source>
        <dbReference type="RuleBase" id="RU003690"/>
    </source>
</evidence>
<dbReference type="EMBL" id="CM029046">
    <property type="protein sequence ID" value="KAG2587766.1"/>
    <property type="molecule type" value="Genomic_DNA"/>
</dbReference>
<keyword evidence="2" id="KW-0378">Hydrolase</keyword>
<gene>
    <name evidence="7" type="ORF">PVAP13_5NG448500</name>
</gene>
<sequence>MKETGLDAFRFSISWPRLIPNGRGEVNPKGLQYYNNLINELLDYGIEPHATLCQYDLPQVLEDEYNGWLSPQIIDDFTAYSDVCFREFGDRVTNWTTLNEPNAAALLGYNIGHAPPGRCSEPFGNCPNGNSVTEPYIVGHHSLLAHSSAVSLYRKKYQEKQHGVIGINIFIYDFVPLTNSTEDTTATERAMAFYTGWFLDPLYHGDYPDVMKKNAGSKLPKFSNNQSEQLINSIDFLGVNYYSIMYVKDDPQAASSNERDFLADICVKTTYTNNSTIRYVPPYGLQGVLEYFKQYYGNLPIYIHENGYPMNQDVIFDDGPRVEFLSEHLTSLTDSVRNGSNTKGYFVWSLMDLYELLGDSTYGLYYVDFADKELRRYPRRSAIWYADFLKGRRAAMPGRSSDSSLAAGSGQAIFRFLGGSGQGFRQHW</sequence>
<dbReference type="PRINTS" id="PR00131">
    <property type="entry name" value="GLHYDRLASE1"/>
</dbReference>
<keyword evidence="8" id="KW-1185">Reference proteome</keyword>
<dbReference type="EMBL" id="CM029046">
    <property type="protein sequence ID" value="KAG2587765.1"/>
    <property type="molecule type" value="Genomic_DNA"/>
</dbReference>
<dbReference type="Pfam" id="PF00232">
    <property type="entry name" value="Glyco_hydro_1"/>
    <property type="match status" value="1"/>
</dbReference>
<dbReference type="GO" id="GO:0008422">
    <property type="term" value="F:beta-glucosidase activity"/>
    <property type="evidence" value="ECO:0007669"/>
    <property type="project" value="UniProtKB-ARBA"/>
</dbReference>
<comment type="similarity">
    <text evidence="1 6">Belongs to the glycosyl hydrolase 1 family.</text>
</comment>
<evidence type="ECO:0000256" key="1">
    <source>
        <dbReference type="ARBA" id="ARBA00010838"/>
    </source>
</evidence>
<evidence type="ECO:0000313" key="7">
    <source>
        <dbReference type="EMBL" id="KAG2587766.1"/>
    </source>
</evidence>
<dbReference type="PANTHER" id="PTHR10353">
    <property type="entry name" value="GLYCOSYL HYDROLASE"/>
    <property type="match status" value="1"/>
</dbReference>
<dbReference type="InterPro" id="IPR017853">
    <property type="entry name" value="GH"/>
</dbReference>
<evidence type="ECO:0000256" key="5">
    <source>
        <dbReference type="ARBA" id="ARBA00065078"/>
    </source>
</evidence>
<comment type="caution">
    <text evidence="7">The sequence shown here is derived from an EMBL/GenBank/DDBJ whole genome shotgun (WGS) entry which is preliminary data.</text>
</comment>
<protein>
    <submittedName>
        <fullName evidence="7">Uncharacterized protein</fullName>
    </submittedName>
</protein>
<dbReference type="SUPFAM" id="SSF51445">
    <property type="entry name" value="(Trans)glycosidases"/>
    <property type="match status" value="1"/>
</dbReference>
<evidence type="ECO:0000313" key="8">
    <source>
        <dbReference type="Proteomes" id="UP000823388"/>
    </source>
</evidence>
<dbReference type="Gene3D" id="3.20.20.80">
    <property type="entry name" value="Glycosidases"/>
    <property type="match status" value="1"/>
</dbReference>
<proteinExistence type="inferred from homology"/>
<dbReference type="FunFam" id="3.20.20.80:FF:000041">
    <property type="entry name" value="Beta-glucosidase 7"/>
    <property type="match status" value="1"/>
</dbReference>
<dbReference type="PANTHER" id="PTHR10353:SF290">
    <property type="entry name" value="4-HYDROXY-7-METHOXY-3-OXO-3,4-DIHYDRO-2H-1,4-BENZOXAZIN-2-YL GLUCOSIDEBETA-D-GLUCOSIDASE"/>
    <property type="match status" value="1"/>
</dbReference>
<keyword evidence="3" id="KW-1015">Disulfide bond</keyword>
<comment type="subunit">
    <text evidence="5">Homo- and heterodimer.</text>
</comment>
<reference evidence="7" key="1">
    <citation type="submission" date="2020-05" db="EMBL/GenBank/DDBJ databases">
        <title>WGS assembly of Panicum virgatum.</title>
        <authorList>
            <person name="Lovell J.T."/>
            <person name="Jenkins J."/>
            <person name="Shu S."/>
            <person name="Juenger T.E."/>
            <person name="Schmutz J."/>
        </authorList>
    </citation>
    <scope>NUCLEOTIDE SEQUENCE</scope>
    <source>
        <strain evidence="7">AP13</strain>
    </source>
</reference>
<evidence type="ECO:0000256" key="3">
    <source>
        <dbReference type="ARBA" id="ARBA00023157"/>
    </source>
</evidence>
<dbReference type="GO" id="GO:0005975">
    <property type="term" value="P:carbohydrate metabolic process"/>
    <property type="evidence" value="ECO:0007669"/>
    <property type="project" value="InterPro"/>
</dbReference>
<dbReference type="AlphaFoldDB" id="A0A8T0RSP2"/>
<dbReference type="Proteomes" id="UP000823388">
    <property type="component" value="Chromosome 5N"/>
</dbReference>
<dbReference type="InterPro" id="IPR001360">
    <property type="entry name" value="Glyco_hydro_1"/>
</dbReference>
<keyword evidence="4" id="KW-0326">Glycosidase</keyword>